<reference evidence="1 2" key="1">
    <citation type="journal article" date="2008" name="DNA Res.">
        <title>Complete genome sequence and comparative analysis of the wild-type commensal Escherichia coli strain SE11 isolated from a healthy adult.</title>
        <authorList>
            <person name="Oshima K."/>
            <person name="Toh H."/>
            <person name="Ogura Y."/>
            <person name="Sasamoto H."/>
            <person name="Morita H."/>
            <person name="Park S.-H."/>
            <person name="Ooka T."/>
            <person name="Iyoda S."/>
            <person name="Taylor T.D."/>
            <person name="Hayashi T."/>
            <person name="Itoh K."/>
            <person name="Hattori M."/>
        </authorList>
    </citation>
    <scope>NUCLEOTIDE SEQUENCE [LARGE SCALE GENOMIC DNA]</scope>
    <source>
        <strain evidence="1 2">SE11</strain>
    </source>
</reference>
<proteinExistence type="predicted"/>
<organism evidence="1 2">
    <name type="scientific">Escherichia coli (strain SE11)</name>
    <dbReference type="NCBI Taxonomy" id="409438"/>
    <lineage>
        <taxon>Bacteria</taxon>
        <taxon>Pseudomonadati</taxon>
        <taxon>Pseudomonadota</taxon>
        <taxon>Gammaproteobacteria</taxon>
        <taxon>Enterobacterales</taxon>
        <taxon>Enterobacteriaceae</taxon>
        <taxon>Escherichia</taxon>
    </lineage>
</organism>
<protein>
    <submittedName>
        <fullName evidence="1">Uncharacterized protein</fullName>
    </submittedName>
</protein>
<evidence type="ECO:0000313" key="1">
    <source>
        <dbReference type="EMBL" id="BAG75876.1"/>
    </source>
</evidence>
<dbReference type="AlphaFoldDB" id="A0A979GDF0"/>
<dbReference type="KEGG" id="ecy:ECSE_0352"/>
<accession>A0A979GDF0</accession>
<name>A0A979GDF0_ECOSE</name>
<dbReference type="Proteomes" id="UP000008199">
    <property type="component" value="Chromosome"/>
</dbReference>
<gene>
    <name evidence="1" type="ordered locus">ECSE_0352</name>
</gene>
<evidence type="ECO:0000313" key="2">
    <source>
        <dbReference type="Proteomes" id="UP000008199"/>
    </source>
</evidence>
<sequence length="91" mass="9918">MLYGTGFEASMAVQLFKTLLNQIPLLSSLQSGTLPLFGYSGRVRPMKKAHTGESGLKWEAKDSSKLIGNKDHALRGLSSPMAGIRQIRLIT</sequence>
<dbReference type="EMBL" id="AP009240">
    <property type="protein sequence ID" value="BAG75876.1"/>
    <property type="molecule type" value="Genomic_DNA"/>
</dbReference>